<keyword evidence="1 6" id="KW-1277">Toxin-antitoxin system</keyword>
<evidence type="ECO:0000313" key="8">
    <source>
        <dbReference type="EMBL" id="TDT15412.1"/>
    </source>
</evidence>
<reference evidence="8 9" key="1">
    <citation type="submission" date="2019-03" db="EMBL/GenBank/DDBJ databases">
        <title>Sequencing the genomes of 1000 actinobacteria strains.</title>
        <authorList>
            <person name="Klenk H.-P."/>
        </authorList>
    </citation>
    <scope>NUCLEOTIDE SEQUENCE [LARGE SCALE GENOMIC DNA]</scope>
    <source>
        <strain evidence="8 9">DSM 18936</strain>
    </source>
</reference>
<comment type="function">
    <text evidence="6">Toxic component of a toxin-antitoxin (TA) system. An RNase.</text>
</comment>
<dbReference type="EC" id="3.1.-.-" evidence="6"/>
<dbReference type="SUPFAM" id="SSF88723">
    <property type="entry name" value="PIN domain-like"/>
    <property type="match status" value="1"/>
</dbReference>
<dbReference type="GO" id="GO:0004540">
    <property type="term" value="F:RNA nuclease activity"/>
    <property type="evidence" value="ECO:0007669"/>
    <property type="project" value="InterPro"/>
</dbReference>
<keyword evidence="3 6" id="KW-0479">Metal-binding</keyword>
<dbReference type="InterPro" id="IPR022907">
    <property type="entry name" value="VapC_family"/>
</dbReference>
<evidence type="ECO:0000313" key="9">
    <source>
        <dbReference type="Proteomes" id="UP000294558"/>
    </source>
</evidence>
<keyword evidence="9" id="KW-1185">Reference proteome</keyword>
<evidence type="ECO:0000259" key="7">
    <source>
        <dbReference type="Pfam" id="PF01850"/>
    </source>
</evidence>
<comment type="caution">
    <text evidence="8">The sequence shown here is derived from an EMBL/GenBank/DDBJ whole genome shotgun (WGS) entry which is preliminary data.</text>
</comment>
<evidence type="ECO:0000256" key="4">
    <source>
        <dbReference type="ARBA" id="ARBA00022801"/>
    </source>
</evidence>
<feature type="binding site" evidence="6">
    <location>
        <position position="7"/>
    </location>
    <ligand>
        <name>Mg(2+)</name>
        <dbReference type="ChEBI" id="CHEBI:18420"/>
    </ligand>
</feature>
<dbReference type="OrthoDB" id="3696351at2"/>
<dbReference type="Gene3D" id="3.40.50.1010">
    <property type="entry name" value="5'-nuclease"/>
    <property type="match status" value="1"/>
</dbReference>
<comment type="similarity">
    <text evidence="6">Belongs to the PINc/VapC protein family.</text>
</comment>
<dbReference type="Proteomes" id="UP000294558">
    <property type="component" value="Unassembled WGS sequence"/>
</dbReference>
<dbReference type="RefSeq" id="WP_133867863.1">
    <property type="nucleotide sequence ID" value="NZ_SOAU01000001.1"/>
</dbReference>
<dbReference type="InterPro" id="IPR029060">
    <property type="entry name" value="PIN-like_dom_sf"/>
</dbReference>
<keyword evidence="5 6" id="KW-0460">Magnesium</keyword>
<name>A0A4R7HWF3_9ACTN</name>
<accession>A0A4R7HWF3</accession>
<dbReference type="GO" id="GO:0016787">
    <property type="term" value="F:hydrolase activity"/>
    <property type="evidence" value="ECO:0007669"/>
    <property type="project" value="UniProtKB-KW"/>
</dbReference>
<evidence type="ECO:0000256" key="3">
    <source>
        <dbReference type="ARBA" id="ARBA00022723"/>
    </source>
</evidence>
<keyword evidence="6" id="KW-0800">Toxin</keyword>
<evidence type="ECO:0000256" key="2">
    <source>
        <dbReference type="ARBA" id="ARBA00022722"/>
    </source>
</evidence>
<organism evidence="8 9">
    <name type="scientific">Ilumatobacter fluminis</name>
    <dbReference type="NCBI Taxonomy" id="467091"/>
    <lineage>
        <taxon>Bacteria</taxon>
        <taxon>Bacillati</taxon>
        <taxon>Actinomycetota</taxon>
        <taxon>Acidimicrobiia</taxon>
        <taxon>Acidimicrobiales</taxon>
        <taxon>Ilumatobacteraceae</taxon>
        <taxon>Ilumatobacter</taxon>
    </lineage>
</organism>
<evidence type="ECO:0000256" key="1">
    <source>
        <dbReference type="ARBA" id="ARBA00022649"/>
    </source>
</evidence>
<sequence>MGLIHLDAGVVIGLLDSNDAHHSAATTALTAAQRAGDRLAMAASAFAECLVGPSRRGTRAVAVVQDLFDRLPIDVVDLDADTALAAADLCARHRSLRLPDALVLATAARRSVDELITTDRKWPTARKLRLDFAITLL</sequence>
<dbReference type="HAMAP" id="MF_00265">
    <property type="entry name" value="VapC_Nob1"/>
    <property type="match status" value="1"/>
</dbReference>
<proteinExistence type="inferred from homology"/>
<evidence type="ECO:0000256" key="5">
    <source>
        <dbReference type="ARBA" id="ARBA00022842"/>
    </source>
</evidence>
<dbReference type="Pfam" id="PF01850">
    <property type="entry name" value="PIN"/>
    <property type="match status" value="1"/>
</dbReference>
<comment type="cofactor">
    <cofactor evidence="6">
        <name>Mg(2+)</name>
        <dbReference type="ChEBI" id="CHEBI:18420"/>
    </cofactor>
</comment>
<feature type="binding site" evidence="6">
    <location>
        <position position="100"/>
    </location>
    <ligand>
        <name>Mg(2+)</name>
        <dbReference type="ChEBI" id="CHEBI:18420"/>
    </ligand>
</feature>
<dbReference type="GO" id="GO:0000287">
    <property type="term" value="F:magnesium ion binding"/>
    <property type="evidence" value="ECO:0007669"/>
    <property type="project" value="UniProtKB-UniRule"/>
</dbReference>
<dbReference type="GO" id="GO:0090729">
    <property type="term" value="F:toxin activity"/>
    <property type="evidence" value="ECO:0007669"/>
    <property type="project" value="UniProtKB-KW"/>
</dbReference>
<evidence type="ECO:0000256" key="6">
    <source>
        <dbReference type="HAMAP-Rule" id="MF_00265"/>
    </source>
</evidence>
<keyword evidence="2 6" id="KW-0540">Nuclease</keyword>
<protein>
    <recommendedName>
        <fullName evidence="6">Ribonuclease VapC</fullName>
        <shortName evidence="6">RNase VapC</shortName>
        <ecNumber evidence="6">3.1.-.-</ecNumber>
    </recommendedName>
    <alternativeName>
        <fullName evidence="6">Toxin VapC</fullName>
    </alternativeName>
</protein>
<dbReference type="InterPro" id="IPR002716">
    <property type="entry name" value="PIN_dom"/>
</dbReference>
<dbReference type="AlphaFoldDB" id="A0A4R7HWF3"/>
<keyword evidence="4 6" id="KW-0378">Hydrolase</keyword>
<feature type="domain" description="PIN" evidence="7">
    <location>
        <begin position="6"/>
        <end position="124"/>
    </location>
</feature>
<dbReference type="EMBL" id="SOAU01000001">
    <property type="protein sequence ID" value="TDT15412.1"/>
    <property type="molecule type" value="Genomic_DNA"/>
</dbReference>
<gene>
    <name evidence="6" type="primary">vapC</name>
    <name evidence="8" type="ORF">BDK89_0982</name>
</gene>